<keyword evidence="3" id="KW-1185">Reference proteome</keyword>
<evidence type="ECO:0000313" key="2">
    <source>
        <dbReference type="EMBL" id="MPC65093.1"/>
    </source>
</evidence>
<feature type="region of interest" description="Disordered" evidence="1">
    <location>
        <begin position="87"/>
        <end position="133"/>
    </location>
</feature>
<organism evidence="2 3">
    <name type="scientific">Portunus trituberculatus</name>
    <name type="common">Swimming crab</name>
    <name type="synonym">Neptunus trituberculatus</name>
    <dbReference type="NCBI Taxonomy" id="210409"/>
    <lineage>
        <taxon>Eukaryota</taxon>
        <taxon>Metazoa</taxon>
        <taxon>Ecdysozoa</taxon>
        <taxon>Arthropoda</taxon>
        <taxon>Crustacea</taxon>
        <taxon>Multicrustacea</taxon>
        <taxon>Malacostraca</taxon>
        <taxon>Eumalacostraca</taxon>
        <taxon>Eucarida</taxon>
        <taxon>Decapoda</taxon>
        <taxon>Pleocyemata</taxon>
        <taxon>Brachyura</taxon>
        <taxon>Eubrachyura</taxon>
        <taxon>Portunoidea</taxon>
        <taxon>Portunidae</taxon>
        <taxon>Portuninae</taxon>
        <taxon>Portunus</taxon>
    </lineage>
</organism>
<evidence type="ECO:0000256" key="1">
    <source>
        <dbReference type="SAM" id="MobiDB-lite"/>
    </source>
</evidence>
<dbReference type="EMBL" id="VSRR010022919">
    <property type="protein sequence ID" value="MPC65093.1"/>
    <property type="molecule type" value="Genomic_DNA"/>
</dbReference>
<proteinExistence type="predicted"/>
<feature type="compositionally biased region" description="Basic and acidic residues" evidence="1">
    <location>
        <begin position="87"/>
        <end position="105"/>
    </location>
</feature>
<name>A0A5B7H4R9_PORTR</name>
<accession>A0A5B7H4R9</accession>
<gene>
    <name evidence="2" type="ORF">E2C01_059219</name>
</gene>
<reference evidence="2 3" key="1">
    <citation type="submission" date="2019-05" db="EMBL/GenBank/DDBJ databases">
        <title>Another draft genome of Portunus trituberculatus and its Hox gene families provides insights of decapod evolution.</title>
        <authorList>
            <person name="Jeong J.-H."/>
            <person name="Song I."/>
            <person name="Kim S."/>
            <person name="Choi T."/>
            <person name="Kim D."/>
            <person name="Ryu S."/>
            <person name="Kim W."/>
        </authorList>
    </citation>
    <scope>NUCLEOTIDE SEQUENCE [LARGE SCALE GENOMIC DNA]</scope>
    <source>
        <tissue evidence="2">Muscle</tissue>
    </source>
</reference>
<protein>
    <submittedName>
        <fullName evidence="2">Uncharacterized protein</fullName>
    </submittedName>
</protein>
<comment type="caution">
    <text evidence="2">The sequence shown here is derived from an EMBL/GenBank/DDBJ whole genome shotgun (WGS) entry which is preliminary data.</text>
</comment>
<sequence>MALHCTARLIFPMVPQVKPGVAYPSSQQMSGRACLTFPVYFERHVSQVSDTRGADLYRGCGRQRRSKHARTFYPSSCLFQTVECRRDGHGRTGEEGRAARREPGRARARRGAVQTQPQAHSAGDAARGKPAAG</sequence>
<dbReference type="Proteomes" id="UP000324222">
    <property type="component" value="Unassembled WGS sequence"/>
</dbReference>
<evidence type="ECO:0000313" key="3">
    <source>
        <dbReference type="Proteomes" id="UP000324222"/>
    </source>
</evidence>
<dbReference type="AlphaFoldDB" id="A0A5B7H4R9"/>